<evidence type="ECO:0000313" key="2">
    <source>
        <dbReference type="Proteomes" id="UP000059680"/>
    </source>
</evidence>
<keyword evidence="2" id="KW-1185">Reference proteome</keyword>
<reference evidence="1 2" key="2">
    <citation type="journal article" date="2013" name="Plant Cell Physiol.">
        <title>Rice Annotation Project Database (RAP-DB): an integrative and interactive database for rice genomics.</title>
        <authorList>
            <person name="Sakai H."/>
            <person name="Lee S.S."/>
            <person name="Tanaka T."/>
            <person name="Numa H."/>
            <person name="Kim J."/>
            <person name="Kawahara Y."/>
            <person name="Wakimoto H."/>
            <person name="Yang C.C."/>
            <person name="Iwamoto M."/>
            <person name="Abe T."/>
            <person name="Yamada Y."/>
            <person name="Muto A."/>
            <person name="Inokuchi H."/>
            <person name="Ikemura T."/>
            <person name="Matsumoto T."/>
            <person name="Sasaki T."/>
            <person name="Itoh T."/>
        </authorList>
    </citation>
    <scope>NUCLEOTIDE SEQUENCE [LARGE SCALE GENOMIC DNA]</scope>
    <source>
        <strain evidence="2">cv. Nipponbare</strain>
    </source>
</reference>
<evidence type="ECO:0000313" key="1">
    <source>
        <dbReference type="EMBL" id="BAS87328.1"/>
    </source>
</evidence>
<dbReference type="AlphaFoldDB" id="A0A0P0W5I2"/>
<reference evidence="2" key="1">
    <citation type="journal article" date="2005" name="Nature">
        <title>The map-based sequence of the rice genome.</title>
        <authorList>
            <consortium name="International rice genome sequencing project (IRGSP)"/>
            <person name="Matsumoto T."/>
            <person name="Wu J."/>
            <person name="Kanamori H."/>
            <person name="Katayose Y."/>
            <person name="Fujisawa M."/>
            <person name="Namiki N."/>
            <person name="Mizuno H."/>
            <person name="Yamamoto K."/>
            <person name="Antonio B.A."/>
            <person name="Baba T."/>
            <person name="Sakata K."/>
            <person name="Nagamura Y."/>
            <person name="Aoki H."/>
            <person name="Arikawa K."/>
            <person name="Arita K."/>
            <person name="Bito T."/>
            <person name="Chiden Y."/>
            <person name="Fujitsuka N."/>
            <person name="Fukunaka R."/>
            <person name="Hamada M."/>
            <person name="Harada C."/>
            <person name="Hayashi A."/>
            <person name="Hijishita S."/>
            <person name="Honda M."/>
            <person name="Hosokawa S."/>
            <person name="Ichikawa Y."/>
            <person name="Idonuma A."/>
            <person name="Iijima M."/>
            <person name="Ikeda M."/>
            <person name="Ikeno M."/>
            <person name="Ito K."/>
            <person name="Ito S."/>
            <person name="Ito T."/>
            <person name="Ito Y."/>
            <person name="Ito Y."/>
            <person name="Iwabuchi A."/>
            <person name="Kamiya K."/>
            <person name="Karasawa W."/>
            <person name="Kurita K."/>
            <person name="Katagiri S."/>
            <person name="Kikuta A."/>
            <person name="Kobayashi H."/>
            <person name="Kobayashi N."/>
            <person name="Machita K."/>
            <person name="Maehara T."/>
            <person name="Masukawa M."/>
            <person name="Mizubayashi T."/>
            <person name="Mukai Y."/>
            <person name="Nagasaki H."/>
            <person name="Nagata Y."/>
            <person name="Naito S."/>
            <person name="Nakashima M."/>
            <person name="Nakama Y."/>
            <person name="Nakamichi Y."/>
            <person name="Nakamura M."/>
            <person name="Meguro A."/>
            <person name="Negishi M."/>
            <person name="Ohta I."/>
            <person name="Ohta T."/>
            <person name="Okamoto M."/>
            <person name="Ono N."/>
            <person name="Saji S."/>
            <person name="Sakaguchi M."/>
            <person name="Sakai K."/>
            <person name="Shibata M."/>
            <person name="Shimokawa T."/>
            <person name="Song J."/>
            <person name="Takazaki Y."/>
            <person name="Terasawa K."/>
            <person name="Tsugane M."/>
            <person name="Tsuji K."/>
            <person name="Ueda S."/>
            <person name="Waki K."/>
            <person name="Yamagata H."/>
            <person name="Yamamoto M."/>
            <person name="Yamamoto S."/>
            <person name="Yamane H."/>
            <person name="Yoshiki S."/>
            <person name="Yoshihara R."/>
            <person name="Yukawa K."/>
            <person name="Zhong H."/>
            <person name="Yano M."/>
            <person name="Yuan Q."/>
            <person name="Ouyang S."/>
            <person name="Liu J."/>
            <person name="Jones K.M."/>
            <person name="Gansberger K."/>
            <person name="Moffat K."/>
            <person name="Hill J."/>
            <person name="Bera J."/>
            <person name="Fadrosh D."/>
            <person name="Jin S."/>
            <person name="Johri S."/>
            <person name="Kim M."/>
            <person name="Overton L."/>
            <person name="Reardon M."/>
            <person name="Tsitrin T."/>
            <person name="Vuong H."/>
            <person name="Weaver B."/>
            <person name="Ciecko A."/>
            <person name="Tallon L."/>
            <person name="Jackson J."/>
            <person name="Pai G."/>
            <person name="Aken S.V."/>
            <person name="Utterback T."/>
            <person name="Reidmuller S."/>
            <person name="Feldblyum T."/>
            <person name="Hsiao J."/>
            <person name="Zismann V."/>
            <person name="Iobst S."/>
            <person name="de Vazeille A.R."/>
            <person name="Buell C.R."/>
            <person name="Ying K."/>
            <person name="Li Y."/>
            <person name="Lu T."/>
            <person name="Huang Y."/>
            <person name="Zhao Q."/>
            <person name="Feng Q."/>
            <person name="Zhang L."/>
            <person name="Zhu J."/>
            <person name="Weng Q."/>
            <person name="Mu J."/>
            <person name="Lu Y."/>
            <person name="Fan D."/>
            <person name="Liu Y."/>
            <person name="Guan J."/>
            <person name="Zhang Y."/>
            <person name="Yu S."/>
            <person name="Liu X."/>
            <person name="Zhang Y."/>
            <person name="Hong G."/>
            <person name="Han B."/>
            <person name="Choisne N."/>
            <person name="Demange N."/>
            <person name="Orjeda G."/>
            <person name="Samain S."/>
            <person name="Cattolico L."/>
            <person name="Pelletier E."/>
            <person name="Couloux A."/>
            <person name="Segurens B."/>
            <person name="Wincker P."/>
            <person name="D'Hont A."/>
            <person name="Scarpelli C."/>
            <person name="Weissenbach J."/>
            <person name="Salanoubat M."/>
            <person name="Quetier F."/>
            <person name="Yu Y."/>
            <person name="Kim H.R."/>
            <person name="Rambo T."/>
            <person name="Currie J."/>
            <person name="Collura K."/>
            <person name="Luo M."/>
            <person name="Yang T."/>
            <person name="Ammiraju J.S.S."/>
            <person name="Engler F."/>
            <person name="Soderlund C."/>
            <person name="Wing R.A."/>
            <person name="Palmer L.E."/>
            <person name="de la Bastide M."/>
            <person name="Spiegel L."/>
            <person name="Nascimento L."/>
            <person name="Zutavern T."/>
            <person name="O'Shaughnessy A."/>
            <person name="Dike S."/>
            <person name="Dedhia N."/>
            <person name="Preston R."/>
            <person name="Balija V."/>
            <person name="McCombie W.R."/>
            <person name="Chow T."/>
            <person name="Chen H."/>
            <person name="Chung M."/>
            <person name="Chen C."/>
            <person name="Shaw J."/>
            <person name="Wu H."/>
            <person name="Hsiao K."/>
            <person name="Chao Y."/>
            <person name="Chu M."/>
            <person name="Cheng C."/>
            <person name="Hour A."/>
            <person name="Lee P."/>
            <person name="Lin S."/>
            <person name="Lin Y."/>
            <person name="Liou J."/>
            <person name="Liu S."/>
            <person name="Hsing Y."/>
            <person name="Raghuvanshi S."/>
            <person name="Mohanty A."/>
            <person name="Bharti A.K."/>
            <person name="Gaur A."/>
            <person name="Gupta V."/>
            <person name="Kumar D."/>
            <person name="Ravi V."/>
            <person name="Vij S."/>
            <person name="Kapur A."/>
            <person name="Khurana P."/>
            <person name="Khurana P."/>
            <person name="Khurana J.P."/>
            <person name="Tyagi A.K."/>
            <person name="Gaikwad K."/>
            <person name="Singh A."/>
            <person name="Dalal V."/>
            <person name="Srivastava S."/>
            <person name="Dixit A."/>
            <person name="Pal A.K."/>
            <person name="Ghazi I.A."/>
            <person name="Yadav M."/>
            <person name="Pandit A."/>
            <person name="Bhargava A."/>
            <person name="Sureshbabu K."/>
            <person name="Batra K."/>
            <person name="Sharma T.R."/>
            <person name="Mohapatra T."/>
            <person name="Singh N.K."/>
            <person name="Messing J."/>
            <person name="Nelson A.B."/>
            <person name="Fuks G."/>
            <person name="Kavchok S."/>
            <person name="Keizer G."/>
            <person name="Linton E."/>
            <person name="Llaca V."/>
            <person name="Song R."/>
            <person name="Tanyolac B."/>
            <person name="Young S."/>
            <person name="Ho-Il K."/>
            <person name="Hahn J.H."/>
            <person name="Sangsakoo G."/>
            <person name="Vanavichit A."/>
            <person name="de Mattos Luiz.A.T."/>
            <person name="Zimmer P.D."/>
            <person name="Malone G."/>
            <person name="Dellagostin O."/>
            <person name="de Oliveira A.C."/>
            <person name="Bevan M."/>
            <person name="Bancroft I."/>
            <person name="Minx P."/>
            <person name="Cordum H."/>
            <person name="Wilson R."/>
            <person name="Cheng Z."/>
            <person name="Jin W."/>
            <person name="Jiang J."/>
            <person name="Leong S.A."/>
            <person name="Iwama H."/>
            <person name="Gojobori T."/>
            <person name="Itoh T."/>
            <person name="Niimura Y."/>
            <person name="Fujii Y."/>
            <person name="Habara T."/>
            <person name="Sakai H."/>
            <person name="Sato Y."/>
            <person name="Wilson G."/>
            <person name="Kumar K."/>
            <person name="McCouch S."/>
            <person name="Juretic N."/>
            <person name="Hoen D."/>
            <person name="Wright S."/>
            <person name="Bruskiewich R."/>
            <person name="Bureau T."/>
            <person name="Miyao A."/>
            <person name="Hirochika H."/>
            <person name="Nishikawa T."/>
            <person name="Kadowaki K."/>
            <person name="Sugiura M."/>
            <person name="Burr B."/>
            <person name="Sasaki T."/>
        </authorList>
    </citation>
    <scope>NUCLEOTIDE SEQUENCE [LARGE SCALE GENOMIC DNA]</scope>
    <source>
        <strain evidence="2">cv. Nipponbare</strain>
    </source>
</reference>
<sequence>MITCLIAFVPPGEQGAERRVAVPAVLEEHAGDDPVHGLRHVDAVPVDVLGRLRAGGGHLRRAAGGEDLEVVGAAAGAAASLEGLREAVPRRGRHDGEVGGVVVGVGDDGGRVLPPEPAEAGLEAAVVGVALLVDGGGAADVVAVLRAGQRHGQWQATG</sequence>
<accession>A0A0P0W5I2</accession>
<dbReference type="Proteomes" id="UP000059680">
    <property type="component" value="Chromosome 3"/>
</dbReference>
<dbReference type="EMBL" id="AP014959">
    <property type="protein sequence ID" value="BAS87328.1"/>
    <property type="molecule type" value="Genomic_DNA"/>
</dbReference>
<reference evidence="1 2" key="3">
    <citation type="journal article" date="2013" name="Rice">
        <title>Improvement of the Oryza sativa Nipponbare reference genome using next generation sequence and optical map data.</title>
        <authorList>
            <person name="Kawahara Y."/>
            <person name="de la Bastide M."/>
            <person name="Hamilton J.P."/>
            <person name="Kanamori H."/>
            <person name="McCombie W.R."/>
            <person name="Ouyang S."/>
            <person name="Schwartz D.C."/>
            <person name="Tanaka T."/>
            <person name="Wu J."/>
            <person name="Zhou S."/>
            <person name="Childs K.L."/>
            <person name="Davidson R.M."/>
            <person name="Lin H."/>
            <person name="Quesada-Ocampo L."/>
            <person name="Vaillancourt B."/>
            <person name="Sakai H."/>
            <person name="Lee S.S."/>
            <person name="Kim J."/>
            <person name="Numa H."/>
            <person name="Itoh T."/>
            <person name="Buell C.R."/>
            <person name="Matsumoto T."/>
        </authorList>
    </citation>
    <scope>NUCLEOTIDE SEQUENCE [LARGE SCALE GENOMIC DNA]</scope>
    <source>
        <strain evidence="2">cv. Nipponbare</strain>
    </source>
</reference>
<proteinExistence type="predicted"/>
<name>A0A0P0W5I2_ORYSJ</name>
<organism evidence="1 2">
    <name type="scientific">Oryza sativa subsp. japonica</name>
    <name type="common">Rice</name>
    <dbReference type="NCBI Taxonomy" id="39947"/>
    <lineage>
        <taxon>Eukaryota</taxon>
        <taxon>Viridiplantae</taxon>
        <taxon>Streptophyta</taxon>
        <taxon>Embryophyta</taxon>
        <taxon>Tracheophyta</taxon>
        <taxon>Spermatophyta</taxon>
        <taxon>Magnoliopsida</taxon>
        <taxon>Liliopsida</taxon>
        <taxon>Poales</taxon>
        <taxon>Poaceae</taxon>
        <taxon>BOP clade</taxon>
        <taxon>Oryzoideae</taxon>
        <taxon>Oryzeae</taxon>
        <taxon>Oryzinae</taxon>
        <taxon>Oryza</taxon>
        <taxon>Oryza sativa</taxon>
    </lineage>
</organism>
<dbReference type="Gramene" id="Os03t0844500-02">
    <property type="protein sequence ID" value="Os03t0844500-02"/>
    <property type="gene ID" value="Os03g0844500"/>
</dbReference>
<dbReference type="ExpressionAtlas" id="A0A0P0W5I2">
    <property type="expression patterns" value="baseline and differential"/>
</dbReference>
<protein>
    <submittedName>
        <fullName evidence="1">Os03g0844500 protein</fullName>
    </submittedName>
</protein>
<gene>
    <name evidence="1" type="ordered locus">Os03g0844500</name>
    <name evidence="1" type="ORF">OSNPB_030844500</name>
</gene>